<sequence length="285" mass="31424">MAKTGGFLRAPGLRDRCARSDQLGYGGTDKPTDPKSYSGRALAGDMIDILDAESIEQVIAIGHDGYVLSRLLNYHSQRISACAFFGVGYKPSDGSNPLTRSVQIKELIGYDVFAYMRFFVEPDAHAVIEKNGCMDSFISLIWPEVPESWKKSMSVDGGARAWIENNTTTALPSYMTVEDKGAFKTSLLGGGMSAPLCWYKAMVDQTNLEDDKKCPPATWEFHQSLLFVAFNRDCIALPVFSDTTHNKYAKGPVTREEISGDHWGVMSHAGELSEMLLKWLGGLDL</sequence>
<dbReference type="SUPFAM" id="SSF53474">
    <property type="entry name" value="alpha/beta-Hydrolases"/>
    <property type="match status" value="1"/>
</dbReference>
<evidence type="ECO:0000313" key="1">
    <source>
        <dbReference type="EMBL" id="KAF7342196.1"/>
    </source>
</evidence>
<comment type="caution">
    <text evidence="1">The sequence shown here is derived from an EMBL/GenBank/DDBJ whole genome shotgun (WGS) entry which is preliminary data.</text>
</comment>
<dbReference type="AlphaFoldDB" id="A0A8H6XKJ9"/>
<proteinExistence type="predicted"/>
<accession>A0A8H6XKJ9</accession>
<organism evidence="1 2">
    <name type="scientific">Mycena venus</name>
    <dbReference type="NCBI Taxonomy" id="2733690"/>
    <lineage>
        <taxon>Eukaryota</taxon>
        <taxon>Fungi</taxon>
        <taxon>Dikarya</taxon>
        <taxon>Basidiomycota</taxon>
        <taxon>Agaricomycotina</taxon>
        <taxon>Agaricomycetes</taxon>
        <taxon>Agaricomycetidae</taxon>
        <taxon>Agaricales</taxon>
        <taxon>Marasmiineae</taxon>
        <taxon>Mycenaceae</taxon>
        <taxon>Mycena</taxon>
    </lineage>
</organism>
<protein>
    <submittedName>
        <fullName evidence="1">Esterase/Lipase</fullName>
    </submittedName>
</protein>
<keyword evidence="2" id="KW-1185">Reference proteome</keyword>
<gene>
    <name evidence="1" type="ORF">MVEN_01807500</name>
</gene>
<dbReference type="Gene3D" id="3.40.50.1820">
    <property type="entry name" value="alpha/beta hydrolase"/>
    <property type="match status" value="1"/>
</dbReference>
<dbReference type="EMBL" id="JACAZI010000017">
    <property type="protein sequence ID" value="KAF7342196.1"/>
    <property type="molecule type" value="Genomic_DNA"/>
</dbReference>
<reference evidence="1" key="1">
    <citation type="submission" date="2020-05" db="EMBL/GenBank/DDBJ databases">
        <title>Mycena genomes resolve the evolution of fungal bioluminescence.</title>
        <authorList>
            <person name="Tsai I.J."/>
        </authorList>
    </citation>
    <scope>NUCLEOTIDE SEQUENCE</scope>
    <source>
        <strain evidence="1">CCC161011</strain>
    </source>
</reference>
<evidence type="ECO:0000313" key="2">
    <source>
        <dbReference type="Proteomes" id="UP000620124"/>
    </source>
</evidence>
<dbReference type="PANTHER" id="PTHR43329">
    <property type="entry name" value="EPOXIDE HYDROLASE"/>
    <property type="match status" value="1"/>
</dbReference>
<dbReference type="InterPro" id="IPR029058">
    <property type="entry name" value="AB_hydrolase_fold"/>
</dbReference>
<dbReference type="OrthoDB" id="3037092at2759"/>
<name>A0A8H6XKJ9_9AGAR</name>
<dbReference type="Proteomes" id="UP000620124">
    <property type="component" value="Unassembled WGS sequence"/>
</dbReference>